<organism evidence="8 9">
    <name type="scientific">Candidatus Cerribacteria bacterium 'Amazon FNV 2010 28 9'</name>
    <dbReference type="NCBI Taxonomy" id="2081795"/>
    <lineage>
        <taxon>Bacteria</taxon>
        <taxon>Candidatus Cerribacteria</taxon>
    </lineage>
</organism>
<reference evidence="8 9" key="1">
    <citation type="submission" date="2018-02" db="EMBL/GenBank/DDBJ databases">
        <title>Genomic Reconstructions from Amazon Rainforest and Pasture Soil Reveal Novel Insights into the Physiology of Candidate Phyla in Tropical Sites.</title>
        <authorList>
            <person name="Kroeger M.E."/>
            <person name="Delmont T."/>
            <person name="Eren A.M."/>
            <person name="Guo J."/>
            <person name="Meyer K.M."/>
            <person name="Khan K."/>
            <person name="Rodrigues J.L.M."/>
            <person name="Bohannan B.J.M."/>
            <person name="Tringe S."/>
            <person name="Borges C.D."/>
            <person name="Tiedje J."/>
            <person name="Tsai S.M."/>
            <person name="Nusslein K."/>
        </authorList>
    </citation>
    <scope>NUCLEOTIDE SEQUENCE [LARGE SCALE GENOMIC DNA]</scope>
    <source>
        <strain evidence="8">Amazon FNV 2010 28 9</strain>
    </source>
</reference>
<dbReference type="NCBIfam" id="TIGR00500">
    <property type="entry name" value="met_pdase_I"/>
    <property type="match status" value="1"/>
</dbReference>
<dbReference type="PANTHER" id="PTHR43330">
    <property type="entry name" value="METHIONINE AMINOPEPTIDASE"/>
    <property type="match status" value="1"/>
</dbReference>
<evidence type="ECO:0000313" key="9">
    <source>
        <dbReference type="Proteomes" id="UP000246104"/>
    </source>
</evidence>
<keyword evidence="3 6" id="KW-0645">Protease</keyword>
<dbReference type="InterPro" id="IPR036005">
    <property type="entry name" value="Creatinase/aminopeptidase-like"/>
</dbReference>
<name>A0A317JN51_9BACT</name>
<comment type="function">
    <text evidence="1">Removes the N-terminal methionine from nascent proteins. The N-terminal methionine is often cleaved when the second residue in the primary sequence is small and uncharged (Met-Ala-, Cys, Gly, Pro, Ser, Thr, or Val). Requires deformylation of the N(alpha)-formylated initiator methionine before it can be hydrolyzed.</text>
</comment>
<evidence type="ECO:0000256" key="6">
    <source>
        <dbReference type="RuleBase" id="RU003653"/>
    </source>
</evidence>
<evidence type="ECO:0000256" key="1">
    <source>
        <dbReference type="ARBA" id="ARBA00002521"/>
    </source>
</evidence>
<dbReference type="InterPro" id="IPR001714">
    <property type="entry name" value="Pept_M24_MAP"/>
</dbReference>
<feature type="domain" description="Peptidase M24" evidence="7">
    <location>
        <begin position="14"/>
        <end position="244"/>
    </location>
</feature>
<dbReference type="PRINTS" id="PR00599">
    <property type="entry name" value="MAPEPTIDASE"/>
</dbReference>
<dbReference type="EC" id="3.4.11.18" evidence="6"/>
<dbReference type="AlphaFoldDB" id="A0A317JN51"/>
<dbReference type="Gene3D" id="3.90.230.10">
    <property type="entry name" value="Creatinase/methionine aminopeptidase superfamily"/>
    <property type="match status" value="1"/>
</dbReference>
<dbReference type="PANTHER" id="PTHR43330:SF27">
    <property type="entry name" value="METHIONINE AMINOPEPTIDASE"/>
    <property type="match status" value="1"/>
</dbReference>
<dbReference type="GO" id="GO:0046872">
    <property type="term" value="F:metal ion binding"/>
    <property type="evidence" value="ECO:0007669"/>
    <property type="project" value="UniProtKB-KW"/>
</dbReference>
<dbReference type="EMBL" id="PSRQ01000045">
    <property type="protein sequence ID" value="PWU23136.1"/>
    <property type="molecule type" value="Genomic_DNA"/>
</dbReference>
<dbReference type="GO" id="GO:0005829">
    <property type="term" value="C:cytosol"/>
    <property type="evidence" value="ECO:0007669"/>
    <property type="project" value="TreeGrafter"/>
</dbReference>
<dbReference type="GO" id="GO:0004239">
    <property type="term" value="F:initiator methionyl aminopeptidase activity"/>
    <property type="evidence" value="ECO:0007669"/>
    <property type="project" value="UniProtKB-EC"/>
</dbReference>
<evidence type="ECO:0000256" key="4">
    <source>
        <dbReference type="ARBA" id="ARBA00022723"/>
    </source>
</evidence>
<comment type="caution">
    <text evidence="8">The sequence shown here is derived from an EMBL/GenBank/DDBJ whole genome shotgun (WGS) entry which is preliminary data.</text>
</comment>
<protein>
    <recommendedName>
        <fullName evidence="6">Methionine aminopeptidase</fullName>
        <ecNumber evidence="6">3.4.11.18</ecNumber>
    </recommendedName>
</protein>
<dbReference type="SUPFAM" id="SSF55920">
    <property type="entry name" value="Creatinase/aminopeptidase"/>
    <property type="match status" value="1"/>
</dbReference>
<evidence type="ECO:0000256" key="3">
    <source>
        <dbReference type="ARBA" id="ARBA00022670"/>
    </source>
</evidence>
<sequence>MRKPDESDPNRIALMREGGARLARVKYALNEMVRPGVLFEEIESEAQRLIKKEDATPSFMTVHGYKYATCITKNEGCCHGVPVGKKVNPGDLITIDVGLVYQGYHTDTSTTVYAGNEAKAPKEIREFMAIGRQALDNAIAKARAGNSVYDISKAIQDTIEDAGYGAVYQLTGHGVGKQLHEDPYIPCVAYVEDKKIKLHEGQTIAIEPMYAMGNPYLILGKDKWTYETRDKSLTGMFEDTVLITSGNPEILTR</sequence>
<proteinExistence type="inferred from homology"/>
<keyword evidence="2 6" id="KW-0031">Aminopeptidase</keyword>
<gene>
    <name evidence="8" type="primary">map</name>
    <name evidence="8" type="ORF">C5B42_04085</name>
</gene>
<dbReference type="InterPro" id="IPR000994">
    <property type="entry name" value="Pept_M24"/>
</dbReference>
<dbReference type="InterPro" id="IPR002467">
    <property type="entry name" value="Pept_M24A_MAP1"/>
</dbReference>
<dbReference type="GO" id="GO:0006508">
    <property type="term" value="P:proteolysis"/>
    <property type="evidence" value="ECO:0007669"/>
    <property type="project" value="UniProtKB-KW"/>
</dbReference>
<dbReference type="Proteomes" id="UP000246104">
    <property type="component" value="Unassembled WGS sequence"/>
</dbReference>
<comment type="cofactor">
    <cofactor evidence="6">
        <name>Co(2+)</name>
        <dbReference type="ChEBI" id="CHEBI:48828"/>
    </cofactor>
    <cofactor evidence="6">
        <name>Zn(2+)</name>
        <dbReference type="ChEBI" id="CHEBI:29105"/>
    </cofactor>
    <cofactor evidence="6">
        <name>Mn(2+)</name>
        <dbReference type="ChEBI" id="CHEBI:29035"/>
    </cofactor>
    <cofactor evidence="6">
        <name>Fe(2+)</name>
        <dbReference type="ChEBI" id="CHEBI:29033"/>
    </cofactor>
    <text evidence="6">Binds 2 divalent metal cations per subunit. Has a high-affinity and a low affinity metal-binding site. The true nature of the physiological cofactor is under debate. The enzyme is active with cobalt, zinc, manganese or divalent iron ions.</text>
</comment>
<evidence type="ECO:0000256" key="2">
    <source>
        <dbReference type="ARBA" id="ARBA00022438"/>
    </source>
</evidence>
<evidence type="ECO:0000259" key="7">
    <source>
        <dbReference type="Pfam" id="PF00557"/>
    </source>
</evidence>
<accession>A0A317JN51</accession>
<evidence type="ECO:0000313" key="8">
    <source>
        <dbReference type="EMBL" id="PWU23136.1"/>
    </source>
</evidence>
<comment type="similarity">
    <text evidence="6">Belongs to the peptidase M24A family.</text>
</comment>
<dbReference type="Pfam" id="PF00557">
    <property type="entry name" value="Peptidase_M24"/>
    <property type="match status" value="1"/>
</dbReference>
<dbReference type="GO" id="GO:0070006">
    <property type="term" value="F:metalloaminopeptidase activity"/>
    <property type="evidence" value="ECO:0007669"/>
    <property type="project" value="InterPro"/>
</dbReference>
<keyword evidence="5" id="KW-0378">Hydrolase</keyword>
<comment type="catalytic activity">
    <reaction evidence="6">
        <text>Release of N-terminal amino acids, preferentially methionine, from peptides and arylamides.</text>
        <dbReference type="EC" id="3.4.11.18"/>
    </reaction>
</comment>
<evidence type="ECO:0000256" key="5">
    <source>
        <dbReference type="ARBA" id="ARBA00022801"/>
    </source>
</evidence>
<keyword evidence="4 6" id="KW-0479">Metal-binding</keyword>